<dbReference type="STRING" id="178306.PAE1807"/>
<dbReference type="AlphaFoldDB" id="Q8ZWF9"/>
<proteinExistence type="predicted"/>
<organism evidence="1 2">
    <name type="scientific">Pyrobaculum aerophilum (strain ATCC 51768 / DSM 7523 / JCM 9630 / CIP 104966 / NBRC 100827 / IM2)</name>
    <dbReference type="NCBI Taxonomy" id="178306"/>
    <lineage>
        <taxon>Archaea</taxon>
        <taxon>Thermoproteota</taxon>
        <taxon>Thermoprotei</taxon>
        <taxon>Thermoproteales</taxon>
        <taxon>Thermoproteaceae</taxon>
        <taxon>Pyrobaculum</taxon>
    </lineage>
</organism>
<dbReference type="eggNOG" id="arCOG00915">
    <property type="taxonomic scope" value="Archaea"/>
</dbReference>
<dbReference type="EMBL" id="AE009441">
    <property type="protein sequence ID" value="AAL63743.1"/>
    <property type="molecule type" value="Genomic_DNA"/>
</dbReference>
<dbReference type="HOGENOM" id="CLU_2393003_0_0_2"/>
<dbReference type="Proteomes" id="UP000002439">
    <property type="component" value="Chromosome"/>
</dbReference>
<name>Q8ZWF9_PYRAE</name>
<dbReference type="EnsemblBacteria" id="AAL63743">
    <property type="protein sequence ID" value="AAL63743"/>
    <property type="gene ID" value="PAE1807"/>
</dbReference>
<protein>
    <submittedName>
        <fullName evidence="1">Conserved within P. aerophilum</fullName>
    </submittedName>
</protein>
<evidence type="ECO:0000313" key="2">
    <source>
        <dbReference type="Proteomes" id="UP000002439"/>
    </source>
</evidence>
<gene>
    <name evidence="1" type="ordered locus">PAE1807</name>
</gene>
<reference evidence="1 2" key="1">
    <citation type="journal article" date="2002" name="Proc. Natl. Acad. Sci. U.S.A.">
        <title>Genome sequence of the hyperthermophilic crenarchaeon Pyrobaculum aerophilum.</title>
        <authorList>
            <person name="Fitz-Gibbon S.T."/>
            <person name="Ladner H."/>
            <person name="Kim U.J."/>
            <person name="Stetter K.O."/>
            <person name="Simon M.I."/>
            <person name="Miller J.H."/>
        </authorList>
    </citation>
    <scope>NUCLEOTIDE SEQUENCE [LARGE SCALE GENOMIC DNA]</scope>
    <source>
        <strain evidence="2">ATCC 51768 / DSM 7523 / JCM 9630 / CIP 104966 / NBRC 100827 / IM2</strain>
    </source>
</reference>
<dbReference type="InParanoid" id="Q8ZWF9"/>
<accession>Q8ZWF9</accession>
<evidence type="ECO:0000313" key="1">
    <source>
        <dbReference type="EMBL" id="AAL63743.1"/>
    </source>
</evidence>
<sequence>MYHNLKSLLQAPSPSIGFSFTAASTSPFTARRVALCTVLIHASLSPHNSHITLSATSLGAIIGRAEVRPLPCGARANTPGGNPVAASAALYLG</sequence>
<dbReference type="KEGG" id="pai:PAE1807"/>
<keyword evidence="2" id="KW-1185">Reference proteome</keyword>